<dbReference type="AlphaFoldDB" id="A0AAU9RBD2"/>
<keyword evidence="2" id="KW-1185">Reference proteome</keyword>
<evidence type="ECO:0000313" key="1">
    <source>
        <dbReference type="EMBL" id="CAH2036732.1"/>
    </source>
</evidence>
<dbReference type="EMBL" id="OU466857">
    <property type="protein sequence ID" value="CAH2036732.1"/>
    <property type="molecule type" value="Genomic_DNA"/>
</dbReference>
<dbReference type="PANTHER" id="PTHR17985">
    <property type="entry name" value="SER/THR-RICH PROTEIN T10 IN DGCR REGION"/>
    <property type="match status" value="1"/>
</dbReference>
<name>A0AAU9RBD2_THLAR</name>
<gene>
    <name evidence="1" type="ORF">TAV2_LOCUS1130</name>
</gene>
<protein>
    <submittedName>
        <fullName evidence="1">Uncharacterized protein</fullName>
    </submittedName>
</protein>
<evidence type="ECO:0000313" key="2">
    <source>
        <dbReference type="Proteomes" id="UP000836841"/>
    </source>
</evidence>
<dbReference type="PANTHER" id="PTHR17985:SF8">
    <property type="entry name" value="TRANSPORT AND GOLGI ORGANIZATION PROTEIN 2 HOMOLOG"/>
    <property type="match status" value="1"/>
</dbReference>
<dbReference type="InterPro" id="IPR008551">
    <property type="entry name" value="TANGO2"/>
</dbReference>
<reference evidence="1 2" key="1">
    <citation type="submission" date="2022-03" db="EMBL/GenBank/DDBJ databases">
        <authorList>
            <person name="Nunn A."/>
            <person name="Chopra R."/>
            <person name="Nunn A."/>
            <person name="Contreras Garrido A."/>
        </authorList>
    </citation>
    <scope>NUCLEOTIDE SEQUENCE [LARGE SCALE GENOMIC DNA]</scope>
</reference>
<proteinExistence type="predicted"/>
<dbReference type="Pfam" id="PF05742">
    <property type="entry name" value="TANGO2"/>
    <property type="match status" value="1"/>
</dbReference>
<sequence length="256" mass="28711">MGRGTTDSGSEQAKLGNKASFYDLAIKTAAWDEDNKILAGRCEVNGGTWCGVSKNGRVAFLVDTALVMNDIKIRGGASELIPIRFLKSTMTPKDYAKEVKNAEKECHNESRAYNLIVADVTSKEMYFIKKPLADKTRVDISKVDFGVHTLSLAGLDGGEDSRLKGLFKEMIDAHKNKQLPPLKELAQRLMYDPEPSFYFETTDIPPNHGNEQRKRYGTTSTTALVVKPTKEVIFYEKHFERPGVWTHHDFTFNITA</sequence>
<dbReference type="Proteomes" id="UP000836841">
    <property type="component" value="Chromosome 1"/>
</dbReference>
<accession>A0AAU9RBD2</accession>
<organism evidence="1 2">
    <name type="scientific">Thlaspi arvense</name>
    <name type="common">Field penny-cress</name>
    <dbReference type="NCBI Taxonomy" id="13288"/>
    <lineage>
        <taxon>Eukaryota</taxon>
        <taxon>Viridiplantae</taxon>
        <taxon>Streptophyta</taxon>
        <taxon>Embryophyta</taxon>
        <taxon>Tracheophyta</taxon>
        <taxon>Spermatophyta</taxon>
        <taxon>Magnoliopsida</taxon>
        <taxon>eudicotyledons</taxon>
        <taxon>Gunneridae</taxon>
        <taxon>Pentapetalae</taxon>
        <taxon>rosids</taxon>
        <taxon>malvids</taxon>
        <taxon>Brassicales</taxon>
        <taxon>Brassicaceae</taxon>
        <taxon>Thlaspideae</taxon>
        <taxon>Thlaspi</taxon>
    </lineage>
</organism>